<dbReference type="KEGG" id="abri:DFR85_09520"/>
<dbReference type="OrthoDB" id="372125at2157"/>
<dbReference type="InterPro" id="IPR023179">
    <property type="entry name" value="GTP-bd_ortho_bundle_sf"/>
</dbReference>
<keyword evidence="6" id="KW-1185">Reference proteome</keyword>
<sequence length="265" mass="30062">MLGKIYSIIKRSDLVIEVLDAREPDLTRSKSLENYARDLNKKILIVINKGDLVPKDISEKWKKYFESKGLRAIYIAATQHMGTKILRDSIRELLKGSQGTVCFIGYPKTGKSSIINALKGRHSATTSSHPMEKGFTKNPQLFKIDSKIYAWDTPGIIPPDGNYLEKVIRGSSVDELEDPVKAAIMLIKRIEQFDKSSLENVYGAYSDPNDLLRKIAMKRGWIYKKDKEPIIDEAAKVIIRDFHDGKIIYFSLPPKTNDENKSSNI</sequence>
<gene>
    <name evidence="5" type="ORF">DFR85_09520</name>
</gene>
<dbReference type="PIRSF" id="PIRSF006230">
    <property type="entry name" value="MG442"/>
    <property type="match status" value="1"/>
</dbReference>
<dbReference type="InterPro" id="IPR016478">
    <property type="entry name" value="GTPase_MTG1"/>
</dbReference>
<dbReference type="EMBL" id="CP029289">
    <property type="protein sequence ID" value="AWR94805.1"/>
    <property type="molecule type" value="Genomic_DNA"/>
</dbReference>
<accession>A0A2U9IFS2</accession>
<evidence type="ECO:0000313" key="6">
    <source>
        <dbReference type="Proteomes" id="UP000248044"/>
    </source>
</evidence>
<dbReference type="RefSeq" id="WP_110270686.1">
    <property type="nucleotide sequence ID" value="NZ_CP029289.2"/>
</dbReference>
<keyword evidence="2 3" id="KW-0342">GTP-binding</keyword>
<evidence type="ECO:0000256" key="1">
    <source>
        <dbReference type="ARBA" id="ARBA00022741"/>
    </source>
</evidence>
<dbReference type="InterPro" id="IPR050755">
    <property type="entry name" value="TRAFAC_YlqF/YawG_RiboMat"/>
</dbReference>
<dbReference type="AlphaFoldDB" id="A0A2U9IFS2"/>
<reference evidence="5 6" key="1">
    <citation type="submission" date="2018-05" db="EMBL/GenBank/DDBJ databases">
        <title>Complete Genome Sequences of Extremely Thermoacidophilic, Metal-Mobilizing Type-Strain Members of the Archaeal Family Sulfolobaceae: Acidianus brierleyi DSM-1651T, Acidianus sulfidivorans DSM-18786T, Metallosphaera hakonensis DSM-7519T, and Metallosphaera prunae DSM-10039T.</title>
        <authorList>
            <person name="Counts J.A."/>
            <person name="Kelly R.M."/>
        </authorList>
    </citation>
    <scope>NUCLEOTIDE SEQUENCE [LARGE SCALE GENOMIC DNA]</scope>
    <source>
        <strain evidence="5 6">DSM 1651</strain>
    </source>
</reference>
<dbReference type="InterPro" id="IPR006073">
    <property type="entry name" value="GTP-bd"/>
</dbReference>
<dbReference type="GeneID" id="36832394"/>
<evidence type="ECO:0000313" key="5">
    <source>
        <dbReference type="EMBL" id="AWR94805.1"/>
    </source>
</evidence>
<evidence type="ECO:0000256" key="3">
    <source>
        <dbReference type="PIRNR" id="PIRNR006230"/>
    </source>
</evidence>
<proteinExistence type="inferred from homology"/>
<dbReference type="PANTHER" id="PTHR11089:SF30">
    <property type="entry name" value="GUANINE NUCLEOTIDE-BINDING PROTEIN-LIKE 3 HOMOLOG"/>
    <property type="match status" value="1"/>
</dbReference>
<dbReference type="SUPFAM" id="SSF52540">
    <property type="entry name" value="P-loop containing nucleoside triphosphate hydrolases"/>
    <property type="match status" value="1"/>
</dbReference>
<dbReference type="Pfam" id="PF01926">
    <property type="entry name" value="MMR_HSR1"/>
    <property type="match status" value="1"/>
</dbReference>
<dbReference type="CDD" id="cd01859">
    <property type="entry name" value="MJ1464"/>
    <property type="match status" value="1"/>
</dbReference>
<keyword evidence="1 3" id="KW-0547">Nucleotide-binding</keyword>
<organism evidence="5 6">
    <name type="scientific">Acidianus brierleyi</name>
    <dbReference type="NCBI Taxonomy" id="41673"/>
    <lineage>
        <taxon>Archaea</taxon>
        <taxon>Thermoproteota</taxon>
        <taxon>Thermoprotei</taxon>
        <taxon>Sulfolobales</taxon>
        <taxon>Sulfolobaceae</taxon>
        <taxon>Acidianus</taxon>
    </lineage>
</organism>
<comment type="similarity">
    <text evidence="3">Belongs to the TRAFAC class YlqF/YawG GTPase family. MTG1 subfamily.</text>
</comment>
<evidence type="ECO:0000256" key="2">
    <source>
        <dbReference type="ARBA" id="ARBA00023134"/>
    </source>
</evidence>
<dbReference type="Gene3D" id="3.40.50.300">
    <property type="entry name" value="P-loop containing nucleotide triphosphate hydrolases"/>
    <property type="match status" value="1"/>
</dbReference>
<evidence type="ECO:0000259" key="4">
    <source>
        <dbReference type="PROSITE" id="PS51721"/>
    </source>
</evidence>
<protein>
    <submittedName>
        <fullName evidence="5">GTP-binding protein</fullName>
    </submittedName>
</protein>
<dbReference type="InterPro" id="IPR027417">
    <property type="entry name" value="P-loop_NTPase"/>
</dbReference>
<dbReference type="InterPro" id="IPR030378">
    <property type="entry name" value="G_CP_dom"/>
</dbReference>
<dbReference type="Proteomes" id="UP000248044">
    <property type="component" value="Chromosome"/>
</dbReference>
<dbReference type="Gene3D" id="1.10.1580.10">
    <property type="match status" value="1"/>
</dbReference>
<dbReference type="GO" id="GO:0005525">
    <property type="term" value="F:GTP binding"/>
    <property type="evidence" value="ECO:0007669"/>
    <property type="project" value="UniProtKB-KW"/>
</dbReference>
<name>A0A2U9IFS2_9CREN</name>
<feature type="domain" description="CP-type G" evidence="4">
    <location>
        <begin position="1"/>
        <end position="159"/>
    </location>
</feature>
<dbReference type="PANTHER" id="PTHR11089">
    <property type="entry name" value="GTP-BINDING PROTEIN-RELATED"/>
    <property type="match status" value="1"/>
</dbReference>
<dbReference type="PROSITE" id="PS51721">
    <property type="entry name" value="G_CP"/>
    <property type="match status" value="1"/>
</dbReference>